<evidence type="ECO:0000256" key="2">
    <source>
        <dbReference type="ARBA" id="ARBA00008048"/>
    </source>
</evidence>
<evidence type="ECO:0000313" key="9">
    <source>
        <dbReference type="Proteomes" id="UP000324241"/>
    </source>
</evidence>
<comment type="subcellular location">
    <subcellularLocation>
        <location evidence="1">Nucleus</location>
    </subcellularLocation>
</comment>
<comment type="caution">
    <text evidence="8">The sequence shown here is derived from an EMBL/GenBank/DDBJ whole genome shotgun (WGS) entry which is preliminary data.</text>
</comment>
<protein>
    <submittedName>
        <fullName evidence="8">Uncharacterized protein</fullName>
    </submittedName>
</protein>
<evidence type="ECO:0000256" key="1">
    <source>
        <dbReference type="ARBA" id="ARBA00004123"/>
    </source>
</evidence>
<dbReference type="Pfam" id="PF11571">
    <property type="entry name" value="Med27"/>
    <property type="match status" value="1"/>
</dbReference>
<dbReference type="OrthoDB" id="10254221at2759"/>
<evidence type="ECO:0000256" key="5">
    <source>
        <dbReference type="ARBA" id="ARBA00023242"/>
    </source>
</evidence>
<feature type="compositionally biased region" description="Polar residues" evidence="7">
    <location>
        <begin position="32"/>
        <end position="54"/>
    </location>
</feature>
<reference evidence="8 9" key="1">
    <citation type="submission" date="2019-08" db="EMBL/GenBank/DDBJ databases">
        <title>The genome sequence of a newly discovered highly antifungal drug resistant Aspergillus species, Aspergillus tanneri NIH 1004.</title>
        <authorList>
            <person name="Mounaud S."/>
            <person name="Singh I."/>
            <person name="Joardar V."/>
            <person name="Pakala S."/>
            <person name="Pakala S."/>
            <person name="Venepally P."/>
            <person name="Chung J.K."/>
            <person name="Losada L."/>
            <person name="Nierman W.C."/>
        </authorList>
    </citation>
    <scope>NUCLEOTIDE SEQUENCE [LARGE SCALE GENOMIC DNA]</scope>
    <source>
        <strain evidence="8 9">NIH1004</strain>
    </source>
</reference>
<sequence>MPSSSKSTPKLPTVSVVVPRMVIPPNKVPPKGSNNSKEGNSGPNKQSKQQNMSNTVITVQSEPSNAKPSIVDSVVNVNEASSNEISESEMRLVSSLAKLQKLEAMVHQLRDLLPDRLLDPMLPIVNPNAVAGRQVPKSPQMLYEQLSKAARAGVAEVKEFQSMWRAPEMKTIWELVDVRIKENGGQLLQPSGVWESDYDTLLEELVKEREKKNEEQRKSEEELERSRVQSTEGGWRAIVESFAMRNVPGVRVIPSKNEASIIVTLAKAGMSFKVHTIGEPQANNAPDWQVVNKAALGQPRSELEKAITDCLNARPRQWDLVYLLDMISSYSSIKQTPCIKCSKVTDTAARLPTIRQHKSTPSFEGQPPFSTWEAYHTGCV</sequence>
<keyword evidence="6" id="KW-0175">Coiled coil</keyword>
<dbReference type="VEuPathDB" id="FungiDB:EYZ11_010903"/>
<dbReference type="EMBL" id="QUQM01000001">
    <property type="protein sequence ID" value="KAA8650122.1"/>
    <property type="molecule type" value="Genomic_DNA"/>
</dbReference>
<dbReference type="InterPro" id="IPR021627">
    <property type="entry name" value="Mediator_Med27"/>
</dbReference>
<evidence type="ECO:0000256" key="3">
    <source>
        <dbReference type="ARBA" id="ARBA00023015"/>
    </source>
</evidence>
<evidence type="ECO:0000313" key="8">
    <source>
        <dbReference type="EMBL" id="KAA8650122.1"/>
    </source>
</evidence>
<dbReference type="GO" id="GO:0016592">
    <property type="term" value="C:mediator complex"/>
    <property type="evidence" value="ECO:0007669"/>
    <property type="project" value="InterPro"/>
</dbReference>
<keyword evidence="4" id="KW-0804">Transcription</keyword>
<accession>A0A5M9MSL5</accession>
<keyword evidence="5" id="KW-0539">Nucleus</keyword>
<gene>
    <name evidence="8" type="ORF">ATNIH1004_002803</name>
</gene>
<feature type="compositionally biased region" description="Low complexity" evidence="7">
    <location>
        <begin position="1"/>
        <end position="15"/>
    </location>
</feature>
<evidence type="ECO:0000256" key="7">
    <source>
        <dbReference type="SAM" id="MobiDB-lite"/>
    </source>
</evidence>
<dbReference type="AlphaFoldDB" id="A0A5M9MSL5"/>
<proteinExistence type="inferred from homology"/>
<dbReference type="GeneID" id="54325505"/>
<organism evidence="8 9">
    <name type="scientific">Aspergillus tanneri</name>
    <dbReference type="NCBI Taxonomy" id="1220188"/>
    <lineage>
        <taxon>Eukaryota</taxon>
        <taxon>Fungi</taxon>
        <taxon>Dikarya</taxon>
        <taxon>Ascomycota</taxon>
        <taxon>Pezizomycotina</taxon>
        <taxon>Eurotiomycetes</taxon>
        <taxon>Eurotiomycetidae</taxon>
        <taxon>Eurotiales</taxon>
        <taxon>Aspergillaceae</taxon>
        <taxon>Aspergillus</taxon>
        <taxon>Aspergillus subgen. Circumdati</taxon>
    </lineage>
</organism>
<comment type="similarity">
    <text evidence="2">Belongs to the Mediator complex subunit 27 family.</text>
</comment>
<dbReference type="RefSeq" id="XP_033429483.1">
    <property type="nucleotide sequence ID" value="XM_033567488.1"/>
</dbReference>
<evidence type="ECO:0000256" key="4">
    <source>
        <dbReference type="ARBA" id="ARBA00023163"/>
    </source>
</evidence>
<feature type="coiled-coil region" evidence="6">
    <location>
        <begin position="198"/>
        <end position="231"/>
    </location>
</feature>
<evidence type="ECO:0000256" key="6">
    <source>
        <dbReference type="SAM" id="Coils"/>
    </source>
</evidence>
<dbReference type="Proteomes" id="UP000324241">
    <property type="component" value="Unassembled WGS sequence"/>
</dbReference>
<name>A0A5M9MSL5_9EURO</name>
<keyword evidence="3" id="KW-0805">Transcription regulation</keyword>
<feature type="region of interest" description="Disordered" evidence="7">
    <location>
        <begin position="1"/>
        <end position="54"/>
    </location>
</feature>